<comment type="cofactor">
    <cofactor evidence="1">
        <name>[4Fe-4S] cluster</name>
        <dbReference type="ChEBI" id="CHEBI:49883"/>
    </cofactor>
</comment>
<evidence type="ECO:0000256" key="6">
    <source>
        <dbReference type="ARBA" id="ARBA00023014"/>
    </source>
</evidence>
<reference evidence="8 9" key="1">
    <citation type="journal article" date="2017" name="ISME J.">
        <title>Potential for microbial H2 and metal transformations associated with novel bacteria and archaea in deep terrestrial subsurface sediments.</title>
        <authorList>
            <person name="Hernsdorf A.W."/>
            <person name="Amano Y."/>
            <person name="Miyakawa K."/>
            <person name="Ise K."/>
            <person name="Suzuki Y."/>
            <person name="Anantharaman K."/>
            <person name="Probst A."/>
            <person name="Burstein D."/>
            <person name="Thomas B.C."/>
            <person name="Banfield J.F."/>
        </authorList>
    </citation>
    <scope>NUCLEOTIDE SEQUENCE [LARGE SCALE GENOMIC DNA]</scope>
    <source>
        <strain evidence="8">HGW-Wallbacteria-1</strain>
    </source>
</reference>
<accession>A0A2N1PPR6</accession>
<dbReference type="SFLD" id="SFLDS00029">
    <property type="entry name" value="Radical_SAM"/>
    <property type="match status" value="1"/>
</dbReference>
<proteinExistence type="predicted"/>
<evidence type="ECO:0000256" key="3">
    <source>
        <dbReference type="ARBA" id="ARBA00022691"/>
    </source>
</evidence>
<protein>
    <submittedName>
        <fullName evidence="8">AmmeMemoRadiSam system radical SAM enzyme</fullName>
    </submittedName>
</protein>
<keyword evidence="4" id="KW-0479">Metal-binding</keyword>
<dbReference type="Gene3D" id="3.20.20.70">
    <property type="entry name" value="Aldolase class I"/>
    <property type="match status" value="1"/>
</dbReference>
<keyword evidence="6" id="KW-0411">Iron-sulfur</keyword>
<organism evidence="8 9">
    <name type="scientific">Candidatus Wallbacteria bacterium HGW-Wallbacteria-1</name>
    <dbReference type="NCBI Taxonomy" id="2013854"/>
    <lineage>
        <taxon>Bacteria</taxon>
        <taxon>Candidatus Walliibacteriota</taxon>
    </lineage>
</organism>
<dbReference type="NCBIfam" id="TIGR04337">
    <property type="entry name" value="AmmeMemoSam_rS"/>
    <property type="match status" value="1"/>
</dbReference>
<name>A0A2N1PPR6_9BACT</name>
<dbReference type="CDD" id="cd01335">
    <property type="entry name" value="Radical_SAM"/>
    <property type="match status" value="1"/>
</dbReference>
<dbReference type="InterPro" id="IPR027596">
    <property type="entry name" value="AmmeMemoSam_rS"/>
</dbReference>
<dbReference type="AlphaFoldDB" id="A0A2N1PPR6"/>
<dbReference type="InterPro" id="IPR034457">
    <property type="entry name" value="Organic_radical-activating"/>
</dbReference>
<dbReference type="InterPro" id="IPR007197">
    <property type="entry name" value="rSAM"/>
</dbReference>
<sequence>MMKCIILEMWVSHSQILHFPETGWAKRKLIVYVMPCLISSGFTEILLPLRYAVNRIECTTNKLSRNGPQMKEAYLYDSGSDKSVRCRLCYKQCHIRDGYAGFCGVRRNVDGILIAENYGVSTYFVRDTIETEGVFHYRPGCATIEIGTYGCNLHCKFCQNWKYSQANLADPESFVRYTPEEVVDKCIEMGVDLIAWTFNDPIIWYEFVIDTARLAKQRGITSLYKSSHIISLEALENLCESVDVFSVSLKSIRGEFYREHCEGSIEPVMAALKYLNGRADKHLEVSNLMIPEINDSSEEISELVEWLKANLDETVPLHFVRYHPDYQFTIPRTPVETVMKARSIALDMGMKHVYVGNVFSSDGLNTTCPECGVTLIRREGQRVDFLDDLDRQGCQCRACGVSLNRLVI</sequence>
<dbReference type="PANTHER" id="PTHR30352:SF5">
    <property type="entry name" value="PYRUVATE FORMATE-LYASE 1-ACTIVATING ENZYME"/>
    <property type="match status" value="1"/>
</dbReference>
<dbReference type="SFLD" id="SFLDG01101">
    <property type="entry name" value="Uncharacterised_Radical_SAM_Su"/>
    <property type="match status" value="1"/>
</dbReference>
<evidence type="ECO:0000256" key="4">
    <source>
        <dbReference type="ARBA" id="ARBA00022723"/>
    </source>
</evidence>
<evidence type="ECO:0000259" key="7">
    <source>
        <dbReference type="PROSITE" id="PS51918"/>
    </source>
</evidence>
<dbReference type="InterPro" id="IPR058240">
    <property type="entry name" value="rSAM_sf"/>
</dbReference>
<dbReference type="Proteomes" id="UP000233256">
    <property type="component" value="Unassembled WGS sequence"/>
</dbReference>
<feature type="domain" description="Radical SAM core" evidence="7">
    <location>
        <begin position="136"/>
        <end position="357"/>
    </location>
</feature>
<keyword evidence="5" id="KW-0408">Iron</keyword>
<dbReference type="InterPro" id="IPR013785">
    <property type="entry name" value="Aldolase_TIM"/>
</dbReference>
<dbReference type="EMBL" id="PGXC01000006">
    <property type="protein sequence ID" value="PKK90321.1"/>
    <property type="molecule type" value="Genomic_DNA"/>
</dbReference>
<dbReference type="GO" id="GO:0003824">
    <property type="term" value="F:catalytic activity"/>
    <property type="evidence" value="ECO:0007669"/>
    <property type="project" value="InterPro"/>
</dbReference>
<evidence type="ECO:0000313" key="8">
    <source>
        <dbReference type="EMBL" id="PKK90321.1"/>
    </source>
</evidence>
<keyword evidence="2" id="KW-0004">4Fe-4S</keyword>
<dbReference type="PROSITE" id="PS51918">
    <property type="entry name" value="RADICAL_SAM"/>
    <property type="match status" value="1"/>
</dbReference>
<dbReference type="SUPFAM" id="SSF102114">
    <property type="entry name" value="Radical SAM enzymes"/>
    <property type="match status" value="1"/>
</dbReference>
<dbReference type="GO" id="GO:0046872">
    <property type="term" value="F:metal ion binding"/>
    <property type="evidence" value="ECO:0007669"/>
    <property type="project" value="UniProtKB-KW"/>
</dbReference>
<keyword evidence="3" id="KW-0949">S-adenosyl-L-methionine</keyword>
<evidence type="ECO:0000256" key="1">
    <source>
        <dbReference type="ARBA" id="ARBA00001966"/>
    </source>
</evidence>
<evidence type="ECO:0000256" key="5">
    <source>
        <dbReference type="ARBA" id="ARBA00023004"/>
    </source>
</evidence>
<dbReference type="GO" id="GO:0051539">
    <property type="term" value="F:4 iron, 4 sulfur cluster binding"/>
    <property type="evidence" value="ECO:0007669"/>
    <property type="project" value="UniProtKB-KW"/>
</dbReference>
<evidence type="ECO:0000256" key="2">
    <source>
        <dbReference type="ARBA" id="ARBA00022485"/>
    </source>
</evidence>
<dbReference type="Pfam" id="PF04055">
    <property type="entry name" value="Radical_SAM"/>
    <property type="match status" value="1"/>
</dbReference>
<comment type="caution">
    <text evidence="8">The sequence shown here is derived from an EMBL/GenBank/DDBJ whole genome shotgun (WGS) entry which is preliminary data.</text>
</comment>
<dbReference type="PANTHER" id="PTHR30352">
    <property type="entry name" value="PYRUVATE FORMATE-LYASE-ACTIVATING ENZYME"/>
    <property type="match status" value="1"/>
</dbReference>
<gene>
    <name evidence="8" type="primary">amrS</name>
    <name evidence="8" type="ORF">CVV64_10160</name>
</gene>
<evidence type="ECO:0000313" key="9">
    <source>
        <dbReference type="Proteomes" id="UP000233256"/>
    </source>
</evidence>